<dbReference type="InterPro" id="IPR010281">
    <property type="entry name" value="DUF885"/>
</dbReference>
<dbReference type="AlphaFoldDB" id="A0AA38XS17"/>
<proteinExistence type="predicted"/>
<dbReference type="NCBIfam" id="NF008551">
    <property type="entry name" value="PRK11478.1"/>
    <property type="match status" value="1"/>
</dbReference>
<evidence type="ECO:0000256" key="1">
    <source>
        <dbReference type="SAM" id="MobiDB-lite"/>
    </source>
</evidence>
<reference evidence="3" key="1">
    <citation type="submission" date="2022-10" db="EMBL/GenBank/DDBJ databases">
        <title>Culturing micro-colonial fungi from biological soil crusts in the Mojave desert and describing Neophaeococcomyces mojavensis, and introducing the new genera and species Taxawa tesnikishii.</title>
        <authorList>
            <person name="Kurbessoian T."/>
            <person name="Stajich J.E."/>
        </authorList>
    </citation>
    <scope>NUCLEOTIDE SEQUENCE</scope>
    <source>
        <strain evidence="3">TK_35</strain>
    </source>
</reference>
<feature type="region of interest" description="Disordered" evidence="1">
    <location>
        <begin position="48"/>
        <end position="96"/>
    </location>
</feature>
<protein>
    <recommendedName>
        <fullName evidence="2">VOC domain-containing protein</fullName>
    </recommendedName>
</protein>
<dbReference type="SUPFAM" id="SSF56601">
    <property type="entry name" value="beta-lactamase/transpeptidase-like"/>
    <property type="match status" value="1"/>
</dbReference>
<dbReference type="SUPFAM" id="SSF54593">
    <property type="entry name" value="Glyoxalase/Bleomycin resistance protein/Dihydroxybiphenyl dioxygenase"/>
    <property type="match status" value="1"/>
</dbReference>
<dbReference type="CDD" id="cd08352">
    <property type="entry name" value="VOC_Bs_YwkD_like"/>
    <property type="match status" value="1"/>
</dbReference>
<dbReference type="InterPro" id="IPR037523">
    <property type="entry name" value="VOC_core"/>
</dbReference>
<accession>A0AA38XS17</accession>
<feature type="compositionally biased region" description="Low complexity" evidence="1">
    <location>
        <begin position="71"/>
        <end position="96"/>
    </location>
</feature>
<evidence type="ECO:0000259" key="2">
    <source>
        <dbReference type="PROSITE" id="PS51819"/>
    </source>
</evidence>
<dbReference type="InterPro" id="IPR004360">
    <property type="entry name" value="Glyas_Fos-R_dOase_dom"/>
</dbReference>
<dbReference type="EMBL" id="JAPDRN010000131">
    <property type="protein sequence ID" value="KAJ9619455.1"/>
    <property type="molecule type" value="Genomic_DNA"/>
</dbReference>
<dbReference type="PROSITE" id="PS51819">
    <property type="entry name" value="VOC"/>
    <property type="match status" value="1"/>
</dbReference>
<dbReference type="InterPro" id="IPR029068">
    <property type="entry name" value="Glyas_Bleomycin-R_OHBP_Dase"/>
</dbReference>
<dbReference type="PANTHER" id="PTHR33361">
    <property type="entry name" value="GLR0591 PROTEIN"/>
    <property type="match status" value="1"/>
</dbReference>
<dbReference type="Pfam" id="PF00144">
    <property type="entry name" value="Beta-lactamase"/>
    <property type="match status" value="1"/>
</dbReference>
<dbReference type="Gene3D" id="3.10.180.10">
    <property type="entry name" value="2,3-Dihydroxybiphenyl 1,2-Dioxygenase, domain 1"/>
    <property type="match status" value="1"/>
</dbReference>
<name>A0AA38XS17_9EURO</name>
<dbReference type="Pfam" id="PF00903">
    <property type="entry name" value="Glyoxalase"/>
    <property type="match status" value="1"/>
</dbReference>
<dbReference type="InterPro" id="IPR037478">
    <property type="entry name" value="YwkD-like_dom"/>
</dbReference>
<gene>
    <name evidence="3" type="ORF">H2204_012632</name>
</gene>
<sequence>MLAVRARIVQAPRSVFHGSFLMPYSPRVLAAAIAALFLFSAVPPAEAAKKKGSRPAAAQTRQAAKPKARAGTRATPPARGSSARRAAPRPVAPARAVPKQVQLERLYDEYWDASMRLNPLQATFQGEPRYNDQLPNILSAAWRQQSHDFTTEWLGKVEKIGSDGLQGQDLLSYEIFVRDARASLAAERYPSWMMPISQYYNVGSIMAILGAGAGAQPFNTAKDYDTWSRRSLGIPDLFNQAIDNMRQGMKAGVVQPRDLMEKVLPQLDAVIKPTAEESIFWSPIRTMPESISAEDKARISAEYKRMIELSIMPAYRALRGFIATEYLPATRSSSGLGALPDGQAWYANLIVQTTASQQTAAQLHALGEQRVQELQAQITTVMRDGKLRSSQAKLLRSMRNDRQFQYSDANALLNRYRQVQQQVDARLPQVLDTLPKAPLQIHAVEPERAMTAAAASYQPSPPGQPGVLFVNTRDLPSRKRWNVPVQYLHEAIPGHHVQLGLQQELTKLPRFRRLGGDLAFVEGWGLYAETLGEDLGVYTDPYDRIGYLYSRLLRAARVVADTGVHAQGWSKQQAVTYLQKTVDMSSDDANAEVERIMAQPGQALSNVAGLTTIIALRDKAKARQGAAFDLRRFHAEVLKDGSMPLDQRLHPHPDHHGAAMRPAALLCIAVLAVLPSVTLAAAPLAPPDAGIDGLMQAYDGQVPGAAVLVLHDGQPVFRRGYGLAVVEDGSTVTPASNFRLASVSKQFTAAAVLLLVEDGRLALDQPARRWLPELPPAAAAITLRQLLSHTSGLLDYEDLMDPADTRQVHDADVLALLAREDRLAFAPGTQYRYSNSGYALLALIVGRAAGTDFASFLQQRIFRPLGMAHTVAHQDGVDVVAQRAYGYSEVDGHWQRTDQSTTSAVLGDGGIYASLDDLARWDAALYDDRLLSAASRKAMFSPATATTEADVPHYGFGWRLNGRMHWHSGESIGFRNVILRYPDKHLTQPQRPRTLSAGAEDRPALAGHPAMTPDTTGLLGIHHAALICSDYARSKDFYVRVLGLRILAENHRVARDSWKLDLALPDGGQLELFSFPSPPARPSRPEAQGLRHLAFRVAALEPFIERLANHGVACEPIRVDEYTGRRFTFFADPDDLPLELYEIG</sequence>
<dbReference type="InterPro" id="IPR012338">
    <property type="entry name" value="Beta-lactam/transpept-like"/>
</dbReference>
<dbReference type="Pfam" id="PF05960">
    <property type="entry name" value="DUF885"/>
    <property type="match status" value="1"/>
</dbReference>
<organism evidence="3">
    <name type="scientific">Knufia peltigerae</name>
    <dbReference type="NCBI Taxonomy" id="1002370"/>
    <lineage>
        <taxon>Eukaryota</taxon>
        <taxon>Fungi</taxon>
        <taxon>Dikarya</taxon>
        <taxon>Ascomycota</taxon>
        <taxon>Pezizomycotina</taxon>
        <taxon>Eurotiomycetes</taxon>
        <taxon>Chaetothyriomycetidae</taxon>
        <taxon>Chaetothyriales</taxon>
        <taxon>Trichomeriaceae</taxon>
        <taxon>Knufia</taxon>
    </lineage>
</organism>
<dbReference type="PANTHER" id="PTHR33361:SF16">
    <property type="entry name" value="DUF885 DOMAIN-CONTAINING PROTEIN"/>
    <property type="match status" value="1"/>
</dbReference>
<feature type="domain" description="VOC" evidence="2">
    <location>
        <begin position="1020"/>
        <end position="1143"/>
    </location>
</feature>
<comment type="caution">
    <text evidence="3">The sequence shown here is derived from an EMBL/GenBank/DDBJ whole genome shotgun (WGS) entry which is preliminary data.</text>
</comment>
<evidence type="ECO:0000313" key="3">
    <source>
        <dbReference type="EMBL" id="KAJ9619455.1"/>
    </source>
</evidence>
<dbReference type="InterPro" id="IPR001466">
    <property type="entry name" value="Beta-lactam-related"/>
</dbReference>
<dbReference type="Gene3D" id="3.40.710.10">
    <property type="entry name" value="DD-peptidase/beta-lactamase superfamily"/>
    <property type="match status" value="1"/>
</dbReference>